<dbReference type="AlphaFoldDB" id="A0A518GV15"/>
<dbReference type="InterPro" id="IPR013977">
    <property type="entry name" value="GcvT_C"/>
</dbReference>
<dbReference type="PANTHER" id="PTHR22602:SF0">
    <property type="entry name" value="TRANSFERASE CAF17, MITOCHONDRIAL-RELATED"/>
    <property type="match status" value="1"/>
</dbReference>
<dbReference type="RefSeq" id="WP_197446632.1">
    <property type="nucleotide sequence ID" value="NZ_CP036426.1"/>
</dbReference>
<keyword evidence="1" id="KW-0809">Transit peptide</keyword>
<keyword evidence="5" id="KW-1185">Reference proteome</keyword>
<dbReference type="InterPro" id="IPR045179">
    <property type="entry name" value="YgfZ/GcvT"/>
</dbReference>
<evidence type="ECO:0000313" key="5">
    <source>
        <dbReference type="Proteomes" id="UP000317835"/>
    </source>
</evidence>
<evidence type="ECO:0000256" key="1">
    <source>
        <dbReference type="ARBA" id="ARBA00022946"/>
    </source>
</evidence>
<dbReference type="InterPro" id="IPR017703">
    <property type="entry name" value="YgfZ/GCV_T_CS"/>
</dbReference>
<dbReference type="NCBIfam" id="TIGR03317">
    <property type="entry name" value="ygfZ_signature"/>
    <property type="match status" value="1"/>
</dbReference>
<dbReference type="PANTHER" id="PTHR22602">
    <property type="entry name" value="TRANSFERASE CAF17, MITOCHONDRIAL-RELATED"/>
    <property type="match status" value="1"/>
</dbReference>
<dbReference type="EC" id="2.1.2.10" evidence="4"/>
<dbReference type="Pfam" id="PF01571">
    <property type="entry name" value="GCV_T"/>
    <property type="match status" value="1"/>
</dbReference>
<proteinExistence type="predicted"/>
<dbReference type="InterPro" id="IPR006222">
    <property type="entry name" value="GCVT_N"/>
</dbReference>
<accession>A0A518GV15</accession>
<organism evidence="4 5">
    <name type="scientific">Tautonia plasticadhaerens</name>
    <dbReference type="NCBI Taxonomy" id="2527974"/>
    <lineage>
        <taxon>Bacteria</taxon>
        <taxon>Pseudomonadati</taxon>
        <taxon>Planctomycetota</taxon>
        <taxon>Planctomycetia</taxon>
        <taxon>Isosphaerales</taxon>
        <taxon>Isosphaeraceae</taxon>
        <taxon>Tautonia</taxon>
    </lineage>
</organism>
<dbReference type="GO" id="GO:0032259">
    <property type="term" value="P:methylation"/>
    <property type="evidence" value="ECO:0007669"/>
    <property type="project" value="UniProtKB-KW"/>
</dbReference>
<dbReference type="KEGG" id="tpla:ElP_02660"/>
<protein>
    <submittedName>
        <fullName evidence="4">Aminomethyltransferase</fullName>
        <ecNumber evidence="4">2.1.2.10</ecNumber>
    </submittedName>
</protein>
<dbReference type="Gene3D" id="3.30.1360.120">
    <property type="entry name" value="Probable tRNA modification gtpase trme, domain 1"/>
    <property type="match status" value="1"/>
</dbReference>
<dbReference type="Pfam" id="PF08669">
    <property type="entry name" value="GCV_T_C"/>
    <property type="match status" value="1"/>
</dbReference>
<dbReference type="InterPro" id="IPR029043">
    <property type="entry name" value="GcvT/YgfZ_C"/>
</dbReference>
<dbReference type="Proteomes" id="UP000317835">
    <property type="component" value="Chromosome"/>
</dbReference>
<reference evidence="4 5" key="1">
    <citation type="submission" date="2019-02" db="EMBL/GenBank/DDBJ databases">
        <title>Deep-cultivation of Planctomycetes and their phenomic and genomic characterization uncovers novel biology.</title>
        <authorList>
            <person name="Wiegand S."/>
            <person name="Jogler M."/>
            <person name="Boedeker C."/>
            <person name="Pinto D."/>
            <person name="Vollmers J."/>
            <person name="Rivas-Marin E."/>
            <person name="Kohn T."/>
            <person name="Peeters S.H."/>
            <person name="Heuer A."/>
            <person name="Rast P."/>
            <person name="Oberbeckmann S."/>
            <person name="Bunk B."/>
            <person name="Jeske O."/>
            <person name="Meyerdierks A."/>
            <person name="Storesund J.E."/>
            <person name="Kallscheuer N."/>
            <person name="Luecker S."/>
            <person name="Lage O.M."/>
            <person name="Pohl T."/>
            <person name="Merkel B.J."/>
            <person name="Hornburger P."/>
            <person name="Mueller R.-W."/>
            <person name="Bruemmer F."/>
            <person name="Labrenz M."/>
            <person name="Spormann A.M."/>
            <person name="Op den Camp H."/>
            <person name="Overmann J."/>
            <person name="Amann R."/>
            <person name="Jetten M.S.M."/>
            <person name="Mascher T."/>
            <person name="Medema M.H."/>
            <person name="Devos D.P."/>
            <person name="Kaster A.-K."/>
            <person name="Ovreas L."/>
            <person name="Rohde M."/>
            <person name="Galperin M.Y."/>
            <person name="Jogler C."/>
        </authorList>
    </citation>
    <scope>NUCLEOTIDE SEQUENCE [LARGE SCALE GENOMIC DNA]</scope>
    <source>
        <strain evidence="4 5">ElP</strain>
    </source>
</reference>
<keyword evidence="4" id="KW-0489">Methyltransferase</keyword>
<feature type="domain" description="GCVT N-terminal" evidence="2">
    <location>
        <begin position="12"/>
        <end position="224"/>
    </location>
</feature>
<name>A0A518GV15_9BACT</name>
<feature type="domain" description="Aminomethyltransferase C-terminal" evidence="3">
    <location>
        <begin position="256"/>
        <end position="331"/>
    </location>
</feature>
<dbReference type="GO" id="GO:0016226">
    <property type="term" value="P:iron-sulfur cluster assembly"/>
    <property type="evidence" value="ECO:0007669"/>
    <property type="project" value="TreeGrafter"/>
</dbReference>
<dbReference type="GO" id="GO:0004047">
    <property type="term" value="F:aminomethyltransferase activity"/>
    <property type="evidence" value="ECO:0007669"/>
    <property type="project" value="UniProtKB-EC"/>
</dbReference>
<dbReference type="SUPFAM" id="SSF103025">
    <property type="entry name" value="Folate-binding domain"/>
    <property type="match status" value="1"/>
</dbReference>
<dbReference type="SUPFAM" id="SSF101790">
    <property type="entry name" value="Aminomethyltransferase beta-barrel domain"/>
    <property type="match status" value="1"/>
</dbReference>
<evidence type="ECO:0000259" key="3">
    <source>
        <dbReference type="Pfam" id="PF08669"/>
    </source>
</evidence>
<dbReference type="EMBL" id="CP036426">
    <property type="protein sequence ID" value="QDV32434.1"/>
    <property type="molecule type" value="Genomic_DNA"/>
</dbReference>
<sequence length="335" mass="34691">MPSYPSPAAVALDSSVVLADRPDRARIRVVGPDRAKFLHNLTTNEVKARQPGSGCEAFVTSLQGRTLGFVSLLVLDDAILLRTEAAGLGPILPHLRKYGVLEEVELEDDSAATFECHLAGPRAADLLASLGVSSPPGVPYDHAPAEVAGKAMRLVREDPLGAPGYTLIGDSADAPAVLDALARAGASIGLVRIEAEAFDAFRIEAGTPASSRDVTDKNLPQELGRDDRAISFVKGCYLGQETVARLDALGHVNRLIRGLVIEADSPPNPGSKLFAGEKEVGWIGSVAVSERSGRPIALGYVRTSHVAAGSALVVRDAGGGESPATVAAGPMTAGG</sequence>
<gene>
    <name evidence="4" type="primary">gcvT_1</name>
    <name evidence="4" type="ORF">ElP_02660</name>
</gene>
<dbReference type="GO" id="GO:0008168">
    <property type="term" value="F:methyltransferase activity"/>
    <property type="evidence" value="ECO:0007669"/>
    <property type="project" value="UniProtKB-KW"/>
</dbReference>
<keyword evidence="4" id="KW-0808">Transferase</keyword>
<dbReference type="PIRSF" id="PIRSF006487">
    <property type="entry name" value="GcvT"/>
    <property type="match status" value="1"/>
</dbReference>
<dbReference type="InterPro" id="IPR027266">
    <property type="entry name" value="TrmE/GcvT-like"/>
</dbReference>
<evidence type="ECO:0000313" key="4">
    <source>
        <dbReference type="EMBL" id="QDV32434.1"/>
    </source>
</evidence>
<evidence type="ECO:0000259" key="2">
    <source>
        <dbReference type="Pfam" id="PF01571"/>
    </source>
</evidence>